<evidence type="ECO:0000313" key="3">
    <source>
        <dbReference type="EMBL" id="NXF52266.1"/>
    </source>
</evidence>
<reference evidence="3 4" key="1">
    <citation type="submission" date="2019-09" db="EMBL/GenBank/DDBJ databases">
        <title>Bird 10,000 Genomes (B10K) Project - Family phase.</title>
        <authorList>
            <person name="Zhang G."/>
        </authorList>
    </citation>
    <scope>NUCLEOTIDE SEQUENCE [LARGE SCALE GENOMIC DNA]</scope>
    <source>
        <strain evidence="3">B10K-CU-031-11</strain>
        <tissue evidence="3">Muscle</tissue>
    </source>
</reference>
<proteinExistence type="predicted"/>
<dbReference type="PANTHER" id="PTHR21549">
    <property type="entry name" value="MUTATED IN BLADDER CANCER 1"/>
    <property type="match status" value="1"/>
</dbReference>
<feature type="coiled-coil region" evidence="2">
    <location>
        <begin position="390"/>
        <end position="445"/>
    </location>
</feature>
<dbReference type="Proteomes" id="UP000569728">
    <property type="component" value="Unassembled WGS sequence"/>
</dbReference>
<accession>A0A7K8UE34</accession>
<dbReference type="OrthoDB" id="448087at2759"/>
<dbReference type="AlphaFoldDB" id="A0A7K8UE34"/>
<comment type="caution">
    <text evidence="3">The sequence shown here is derived from an EMBL/GenBank/DDBJ whole genome shotgun (WGS) entry which is preliminary data.</text>
</comment>
<organism evidence="3 4">
    <name type="scientific">Oceanites oceanicus</name>
    <name type="common">Wilson's storm petrel</name>
    <name type="synonym">Procellaria oceanica</name>
    <dbReference type="NCBI Taxonomy" id="79653"/>
    <lineage>
        <taxon>Eukaryota</taxon>
        <taxon>Metazoa</taxon>
        <taxon>Chordata</taxon>
        <taxon>Craniata</taxon>
        <taxon>Vertebrata</taxon>
        <taxon>Euteleostomi</taxon>
        <taxon>Archelosauria</taxon>
        <taxon>Archosauria</taxon>
        <taxon>Dinosauria</taxon>
        <taxon>Saurischia</taxon>
        <taxon>Theropoda</taxon>
        <taxon>Coelurosauria</taxon>
        <taxon>Aves</taxon>
        <taxon>Neognathae</taxon>
        <taxon>Neoaves</taxon>
        <taxon>Aequornithes</taxon>
        <taxon>Procellariiformes</taxon>
        <taxon>Hydrobatidae</taxon>
        <taxon>Oceanites</taxon>
    </lineage>
</organism>
<evidence type="ECO:0000256" key="1">
    <source>
        <dbReference type="ARBA" id="ARBA00023054"/>
    </source>
</evidence>
<gene>
    <name evidence="3" type="primary">Ccdc148</name>
    <name evidence="3" type="ORF">OCEOCE_R07432</name>
</gene>
<dbReference type="InterPro" id="IPR039902">
    <property type="entry name" value="CCDC148/CCDC112"/>
</dbReference>
<dbReference type="PANTHER" id="PTHR21549:SF1">
    <property type="entry name" value="COILED-COIL DOMAIN-CONTAINING PROTEIN 148"/>
    <property type="match status" value="1"/>
</dbReference>
<feature type="non-terminal residue" evidence="3">
    <location>
        <position position="1"/>
    </location>
</feature>
<keyword evidence="4" id="KW-1185">Reference proteome</keyword>
<feature type="non-terminal residue" evidence="3">
    <location>
        <position position="586"/>
    </location>
</feature>
<evidence type="ECO:0000313" key="4">
    <source>
        <dbReference type="Proteomes" id="UP000569728"/>
    </source>
</evidence>
<evidence type="ECO:0000256" key="2">
    <source>
        <dbReference type="SAM" id="Coils"/>
    </source>
</evidence>
<name>A0A7K8UE34_OCEOC</name>
<keyword evidence="1 2" id="KW-0175">Coiled coil</keyword>
<sequence length="586" mass="69237">LENLVVPMRNGLCSQKYKPVDYKHQYELAAVEKMASTKIQLKIKKTEQVSKINKERMLLKQHQQVWWQEHKRLSENRQKAEAEIQSFLDEGSHKHNFFLDMRDLEHKLSKERDTYQTNTVVPIWQLKENLKCRLSEMQRYLSEESCLKSKFNPVEMLQQIKFVKKQQKAILEFLILESLALERELEDYKTKARSFEKKNGLFLDVPSALLSLECPYPDLKTLVINEYRQLASGYWSKLQEIDQQLKFLYRNIEWKEEDKWVFQTVINQYPSDLQRRRTLYLDVLQRYLPHKSRHDLVVHEKAWGHYHFIRNQRRVLILNWAQARKAFLLKAVTTVAEASAAHETEVVLANTRQKQQEICADLKAKVLQWKAQQEEAAKLEAAVAARRKEEKDGKERLRKEQEMIRRAQEKEKVKKYWTEKQLKWQEQEEKDLRRLEELRKLMAEQAVKDRERVKVRKLVGCDKDSLIGKAKATHASKSKEIIHSLLPTGRQVAVVAKLDPARVVADTVASKARMGIGTKEEFDLQKPLFKLHTYSEQQIISDPRLRVELALREAGLHKTLYAKEILPKIPPLKLPRRDMESTAFKM</sequence>
<dbReference type="EMBL" id="VWZA01001863">
    <property type="protein sequence ID" value="NXF52266.1"/>
    <property type="molecule type" value="Genomic_DNA"/>
</dbReference>
<feature type="coiled-coil region" evidence="2">
    <location>
        <begin position="171"/>
        <end position="198"/>
    </location>
</feature>
<protein>
    <submittedName>
        <fullName evidence="3">CC148 protein</fullName>
    </submittedName>
</protein>